<feature type="region of interest" description="Disordered" evidence="6">
    <location>
        <begin position="1"/>
        <end position="41"/>
    </location>
</feature>
<evidence type="ECO:0000256" key="4">
    <source>
        <dbReference type="ARBA" id="ARBA00023242"/>
    </source>
</evidence>
<dbReference type="AlphaFoldDB" id="A0A1U8CJX1"/>
<protein>
    <submittedName>
        <fullName evidence="8">Ubiquitin-conjugating enzyme E2 variant 2 isoform X3</fullName>
    </submittedName>
</protein>
<keyword evidence="4 5" id="KW-0539">Nucleus</keyword>
<dbReference type="OrthoDB" id="6508832at2759"/>
<keyword evidence="7" id="KW-1185">Reference proteome</keyword>
<dbReference type="InterPro" id="IPR013926">
    <property type="entry name" value="CGI121/TPRKB"/>
</dbReference>
<evidence type="ECO:0000256" key="3">
    <source>
        <dbReference type="ARBA" id="ARBA00022694"/>
    </source>
</evidence>
<dbReference type="GO" id="GO:0002949">
    <property type="term" value="P:tRNA threonylcarbamoyladenosine modification"/>
    <property type="evidence" value="ECO:0007669"/>
    <property type="project" value="TreeGrafter"/>
</dbReference>
<evidence type="ECO:0000256" key="6">
    <source>
        <dbReference type="SAM" id="MobiDB-lite"/>
    </source>
</evidence>
<dbReference type="InterPro" id="IPR036504">
    <property type="entry name" value="CGI121/TPRKB_sf"/>
</dbReference>
<dbReference type="PANTHER" id="PTHR15840">
    <property type="entry name" value="CGI-121 FAMILY MEMBER"/>
    <property type="match status" value="1"/>
</dbReference>
<sequence>MPSAGREASPRVAPDPPGASCPGGRAETRSPITGTPPWEARPLGFEEIGISESDTSVLIVYIEEGEKQIHQEHLISQVEGQQVPLECLPEITKLSEVKKIYKLSSQEESIGTLLDGIICRMSTKDIL</sequence>
<dbReference type="SUPFAM" id="SSF143870">
    <property type="entry name" value="PF0523-like"/>
    <property type="match status" value="1"/>
</dbReference>
<accession>A0A1U8CJX1</accession>
<evidence type="ECO:0000313" key="8">
    <source>
        <dbReference type="RefSeq" id="XP_012975969.1"/>
    </source>
</evidence>
<dbReference type="GO" id="GO:0005829">
    <property type="term" value="C:cytosol"/>
    <property type="evidence" value="ECO:0007669"/>
    <property type="project" value="TreeGrafter"/>
</dbReference>
<dbReference type="GO" id="GO:0005634">
    <property type="term" value="C:nucleus"/>
    <property type="evidence" value="ECO:0007669"/>
    <property type="project" value="UniProtKB-SubCell"/>
</dbReference>
<dbReference type="RefSeq" id="XP_012975969.1">
    <property type="nucleotide sequence ID" value="XM_013120515.3"/>
</dbReference>
<evidence type="ECO:0000313" key="7">
    <source>
        <dbReference type="Proteomes" id="UP000886700"/>
    </source>
</evidence>
<reference evidence="8" key="1">
    <citation type="submission" date="2025-08" db="UniProtKB">
        <authorList>
            <consortium name="RefSeq"/>
        </authorList>
    </citation>
    <scope>IDENTIFICATION</scope>
    <source>
        <tissue evidence="8">Liver</tissue>
    </source>
</reference>
<comment type="subcellular location">
    <subcellularLocation>
        <location evidence="1">Nucleus</location>
    </subcellularLocation>
</comment>
<evidence type="ECO:0000256" key="5">
    <source>
        <dbReference type="RuleBase" id="RU004398"/>
    </source>
</evidence>
<dbReference type="Proteomes" id="UP000886700">
    <property type="component" value="Unplaced"/>
</dbReference>
<dbReference type="Pfam" id="PF08617">
    <property type="entry name" value="CGI-121"/>
    <property type="match status" value="1"/>
</dbReference>
<evidence type="ECO:0000256" key="2">
    <source>
        <dbReference type="ARBA" id="ARBA00005546"/>
    </source>
</evidence>
<organism evidence="7 8">
    <name type="scientific">Mesocricetus auratus</name>
    <name type="common">Golden hamster</name>
    <dbReference type="NCBI Taxonomy" id="10036"/>
    <lineage>
        <taxon>Eukaryota</taxon>
        <taxon>Metazoa</taxon>
        <taxon>Chordata</taxon>
        <taxon>Craniata</taxon>
        <taxon>Vertebrata</taxon>
        <taxon>Euteleostomi</taxon>
        <taxon>Mammalia</taxon>
        <taxon>Eutheria</taxon>
        <taxon>Euarchontoglires</taxon>
        <taxon>Glires</taxon>
        <taxon>Rodentia</taxon>
        <taxon>Myomorpha</taxon>
        <taxon>Muroidea</taxon>
        <taxon>Cricetidae</taxon>
        <taxon>Cricetinae</taxon>
        <taxon>Mesocricetus</taxon>
    </lineage>
</organism>
<gene>
    <name evidence="8" type="primary">Ube2v2</name>
</gene>
<comment type="similarity">
    <text evidence="2 5">Belongs to the CGI121/TPRKB family.</text>
</comment>
<dbReference type="GO" id="GO:0000408">
    <property type="term" value="C:EKC/KEOPS complex"/>
    <property type="evidence" value="ECO:0007669"/>
    <property type="project" value="TreeGrafter"/>
</dbReference>
<keyword evidence="3" id="KW-0819">tRNA processing</keyword>
<proteinExistence type="inferred from homology"/>
<dbReference type="Gene3D" id="3.30.2380.10">
    <property type="entry name" value="CGI121/TPRKB"/>
    <property type="match status" value="1"/>
</dbReference>
<name>A0A1U8CJX1_MESAU</name>
<evidence type="ECO:0000256" key="1">
    <source>
        <dbReference type="ARBA" id="ARBA00004123"/>
    </source>
</evidence>
<dbReference type="PANTHER" id="PTHR15840:SF10">
    <property type="entry name" value="EKC_KEOPS COMPLEX SUBUNIT TPRKB"/>
    <property type="match status" value="1"/>
</dbReference>